<sequence>MPRNLDLNTLRAFATVASTGGVTRAAGLLNLTQSAVSMQVKRLEEALGVQLFVRTARGVMLTPEGEQTLSYARRLCALNDELLERMRSEAPARQLRLGVPHDIVSGVIPRVLRTFAAEYPHVRVALTASSTNRLKQELAGGEQDLILGTEAAADASGRVIACLPLIWVGAAGGTAWTRRPLPLAFPSTCLFRAAAQAALDTAGIPWVMGVEADSSRSIDAGVSADLAVQTVLDGFFDGRDMEAIPHAGALPDLGEMAITLYRRDAEPDPVRDRLADLLTQEYGALRSRPRLTVAG</sequence>
<evidence type="ECO:0000259" key="5">
    <source>
        <dbReference type="PROSITE" id="PS50931"/>
    </source>
</evidence>
<keyword evidence="4" id="KW-0804">Transcription</keyword>
<dbReference type="PANTHER" id="PTHR30579">
    <property type="entry name" value="TRANSCRIPTIONAL REGULATOR"/>
    <property type="match status" value="1"/>
</dbReference>
<feature type="domain" description="HTH lysR-type" evidence="5">
    <location>
        <begin position="5"/>
        <end position="62"/>
    </location>
</feature>
<dbReference type="SUPFAM" id="SSF53850">
    <property type="entry name" value="Periplasmic binding protein-like II"/>
    <property type="match status" value="1"/>
</dbReference>
<protein>
    <submittedName>
        <fullName evidence="6">YofA_2 protein</fullName>
    </submittedName>
</protein>
<dbReference type="GO" id="GO:0003700">
    <property type="term" value="F:DNA-binding transcription factor activity"/>
    <property type="evidence" value="ECO:0007669"/>
    <property type="project" value="InterPro"/>
</dbReference>
<dbReference type="Proteomes" id="UP000032232">
    <property type="component" value="Unassembled WGS sequence"/>
</dbReference>
<dbReference type="AlphaFoldDB" id="A0A0D1EIN7"/>
<dbReference type="STRING" id="935700.jaqu_06820"/>
<dbReference type="InterPro" id="IPR036388">
    <property type="entry name" value="WH-like_DNA-bd_sf"/>
</dbReference>
<dbReference type="SUPFAM" id="SSF46785">
    <property type="entry name" value="Winged helix' DNA-binding domain"/>
    <property type="match status" value="1"/>
</dbReference>
<dbReference type="Gene3D" id="1.10.10.10">
    <property type="entry name" value="Winged helix-like DNA-binding domain superfamily/Winged helix DNA-binding domain"/>
    <property type="match status" value="1"/>
</dbReference>
<dbReference type="OrthoDB" id="8097684at2"/>
<keyword evidence="3" id="KW-0238">DNA-binding</keyword>
<evidence type="ECO:0000313" key="6">
    <source>
        <dbReference type="EMBL" id="KIT17494.1"/>
    </source>
</evidence>
<evidence type="ECO:0000256" key="2">
    <source>
        <dbReference type="ARBA" id="ARBA00023015"/>
    </source>
</evidence>
<keyword evidence="7" id="KW-1185">Reference proteome</keyword>
<dbReference type="PRINTS" id="PR00039">
    <property type="entry name" value="HTHLYSR"/>
</dbReference>
<name>A0A0D1EIN7_9RHOB</name>
<dbReference type="Pfam" id="PF03466">
    <property type="entry name" value="LysR_substrate"/>
    <property type="match status" value="1"/>
</dbReference>
<evidence type="ECO:0000256" key="1">
    <source>
        <dbReference type="ARBA" id="ARBA00009437"/>
    </source>
</evidence>
<proteinExistence type="inferred from homology"/>
<reference evidence="6 7" key="1">
    <citation type="submission" date="2015-02" db="EMBL/GenBank/DDBJ databases">
        <title>Genome Sequence of Jannaschia aquimarina DSM28248, a member of the Roseobacter clade.</title>
        <authorList>
            <person name="Voget S."/>
            <person name="Daniel R."/>
        </authorList>
    </citation>
    <scope>NUCLEOTIDE SEQUENCE [LARGE SCALE GENOMIC DNA]</scope>
    <source>
        <strain evidence="6 7">GSW-M26</strain>
    </source>
</reference>
<dbReference type="GO" id="GO:0003677">
    <property type="term" value="F:DNA binding"/>
    <property type="evidence" value="ECO:0007669"/>
    <property type="project" value="UniProtKB-KW"/>
</dbReference>
<keyword evidence="2" id="KW-0805">Transcription regulation</keyword>
<dbReference type="FunFam" id="1.10.10.10:FF:000001">
    <property type="entry name" value="LysR family transcriptional regulator"/>
    <property type="match status" value="1"/>
</dbReference>
<dbReference type="PROSITE" id="PS50931">
    <property type="entry name" value="HTH_LYSR"/>
    <property type="match status" value="1"/>
</dbReference>
<dbReference type="PANTHER" id="PTHR30579:SF7">
    <property type="entry name" value="HTH-TYPE TRANSCRIPTIONAL REGULATOR LRHA-RELATED"/>
    <property type="match status" value="1"/>
</dbReference>
<dbReference type="InterPro" id="IPR036390">
    <property type="entry name" value="WH_DNA-bd_sf"/>
</dbReference>
<comment type="caution">
    <text evidence="6">The sequence shown here is derived from an EMBL/GenBank/DDBJ whole genome shotgun (WGS) entry which is preliminary data.</text>
</comment>
<dbReference type="Gene3D" id="3.40.190.10">
    <property type="entry name" value="Periplasmic binding protein-like II"/>
    <property type="match status" value="2"/>
</dbReference>
<evidence type="ECO:0000256" key="4">
    <source>
        <dbReference type="ARBA" id="ARBA00023163"/>
    </source>
</evidence>
<accession>A0A0D1EIN7</accession>
<dbReference type="Pfam" id="PF00126">
    <property type="entry name" value="HTH_1"/>
    <property type="match status" value="1"/>
</dbReference>
<comment type="similarity">
    <text evidence="1">Belongs to the LysR transcriptional regulatory family.</text>
</comment>
<evidence type="ECO:0000256" key="3">
    <source>
        <dbReference type="ARBA" id="ARBA00023125"/>
    </source>
</evidence>
<dbReference type="InterPro" id="IPR000847">
    <property type="entry name" value="LysR_HTH_N"/>
</dbReference>
<organism evidence="6 7">
    <name type="scientific">Jannaschia aquimarina</name>
    <dbReference type="NCBI Taxonomy" id="935700"/>
    <lineage>
        <taxon>Bacteria</taxon>
        <taxon>Pseudomonadati</taxon>
        <taxon>Pseudomonadota</taxon>
        <taxon>Alphaproteobacteria</taxon>
        <taxon>Rhodobacterales</taxon>
        <taxon>Roseobacteraceae</taxon>
        <taxon>Jannaschia</taxon>
    </lineage>
</organism>
<dbReference type="PATRIC" id="fig|935700.4.peg.720"/>
<dbReference type="InterPro" id="IPR050176">
    <property type="entry name" value="LTTR"/>
</dbReference>
<gene>
    <name evidence="6" type="primary">yofA_2</name>
    <name evidence="6" type="ORF">jaqu_06820</name>
</gene>
<dbReference type="InterPro" id="IPR005119">
    <property type="entry name" value="LysR_subst-bd"/>
</dbReference>
<dbReference type="RefSeq" id="WP_043917538.1">
    <property type="nucleotide sequence ID" value="NZ_FZPF01000002.1"/>
</dbReference>
<dbReference type="EMBL" id="JYFE01000017">
    <property type="protein sequence ID" value="KIT17494.1"/>
    <property type="molecule type" value="Genomic_DNA"/>
</dbReference>
<evidence type="ECO:0000313" key="7">
    <source>
        <dbReference type="Proteomes" id="UP000032232"/>
    </source>
</evidence>